<dbReference type="STRING" id="126957.T1ISA0"/>
<dbReference type="PhylomeDB" id="T1ISA0"/>
<dbReference type="HAMAP" id="MF_00955">
    <property type="entry name" value="GDP_Man_dehydratase"/>
    <property type="match status" value="1"/>
</dbReference>
<dbReference type="Pfam" id="PF16363">
    <property type="entry name" value="GDP_Man_Dehyd"/>
    <property type="match status" value="1"/>
</dbReference>
<feature type="domain" description="NAD(P)-binding" evidence="7">
    <location>
        <begin position="24"/>
        <end position="355"/>
    </location>
</feature>
<evidence type="ECO:0000256" key="5">
    <source>
        <dbReference type="ARBA" id="ARBA00023239"/>
    </source>
</evidence>
<dbReference type="OMA" id="HWQTVNY"/>
<evidence type="ECO:0000256" key="6">
    <source>
        <dbReference type="ARBA" id="ARBA00031085"/>
    </source>
</evidence>
<evidence type="ECO:0000313" key="9">
    <source>
        <dbReference type="Proteomes" id="UP000014500"/>
    </source>
</evidence>
<dbReference type="EnsemblMetazoa" id="SMAR003965-RA">
    <property type="protein sequence ID" value="SMAR003965-PA"/>
    <property type="gene ID" value="SMAR003965"/>
</dbReference>
<keyword evidence="9" id="KW-1185">Reference proteome</keyword>
<protein>
    <recommendedName>
        <fullName evidence="4">GDP-mannose 4,6-dehydratase</fullName>
        <ecNumber evidence="4">4.2.1.47</ecNumber>
    </recommendedName>
    <alternativeName>
        <fullName evidence="6">GDP-D-mannose dehydratase</fullName>
    </alternativeName>
</protein>
<dbReference type="InterPro" id="IPR036291">
    <property type="entry name" value="NAD(P)-bd_dom_sf"/>
</dbReference>
<dbReference type="NCBIfam" id="TIGR01472">
    <property type="entry name" value="gmd"/>
    <property type="match status" value="1"/>
</dbReference>
<dbReference type="EC" id="4.2.1.47" evidence="4"/>
<reference evidence="9" key="1">
    <citation type="submission" date="2011-05" db="EMBL/GenBank/DDBJ databases">
        <authorList>
            <person name="Richards S.R."/>
            <person name="Qu J."/>
            <person name="Jiang H."/>
            <person name="Jhangiani S.N."/>
            <person name="Agravi P."/>
            <person name="Goodspeed R."/>
            <person name="Gross S."/>
            <person name="Mandapat C."/>
            <person name="Jackson L."/>
            <person name="Mathew T."/>
            <person name="Pu L."/>
            <person name="Thornton R."/>
            <person name="Saada N."/>
            <person name="Wilczek-Boney K.B."/>
            <person name="Lee S."/>
            <person name="Kovar C."/>
            <person name="Wu Y."/>
            <person name="Scherer S.E."/>
            <person name="Worley K.C."/>
            <person name="Muzny D.M."/>
            <person name="Gibbs R."/>
        </authorList>
    </citation>
    <scope>NUCLEOTIDE SEQUENCE</scope>
    <source>
        <strain evidence="9">Brora</strain>
    </source>
</reference>
<evidence type="ECO:0000256" key="1">
    <source>
        <dbReference type="ARBA" id="ARBA00001937"/>
    </source>
</evidence>
<dbReference type="CDD" id="cd05260">
    <property type="entry name" value="GDP_MD_SDR_e"/>
    <property type="match status" value="1"/>
</dbReference>
<dbReference type="UniPathway" id="UPA00128">
    <property type="reaction ID" value="UER00190"/>
</dbReference>
<dbReference type="PANTHER" id="PTHR43715:SF1">
    <property type="entry name" value="GDP-MANNOSE 4,6 DEHYDRATASE"/>
    <property type="match status" value="1"/>
</dbReference>
<evidence type="ECO:0000313" key="8">
    <source>
        <dbReference type="EnsemblMetazoa" id="SMAR003965-PA"/>
    </source>
</evidence>
<evidence type="ECO:0000256" key="2">
    <source>
        <dbReference type="ARBA" id="ARBA00004912"/>
    </source>
</evidence>
<sequence>MATVSSGDDVFGRGDGIVNRKVALITGITGQDGSYLAELLLQEGYQVHGIIRRSSSFNTFRIQHLYADPKTHKAGSMKLHYGDLTDSSCLVKIISEVRPYEIYNLGAQSHVKVSFDLSEYTANVDALGTLRILDAIRTCHLEKTVRFYQASTSELYGKVQEIPQTERTAFYPRSPYAAAKLYAYWIIVNYREAYNIFACNGILFNHESPRRGETFVTRKITRSVAKISLGQMEYFELGNLNSKRDWGHAKDYVKAMWLMLQQDTPEDFVIATGEVHSVKEFVEAAFKYIGKKITWEGSEENEVGKEVDTGIIRVKVNPEYYRPTEVSYLQGDATKAAKQLKWKPETTFQCLVEEMMASDIKLMKANPLA</sequence>
<dbReference type="GO" id="GO:0042351">
    <property type="term" value="P:'de novo' GDP-L-fucose biosynthetic process"/>
    <property type="evidence" value="ECO:0007669"/>
    <property type="project" value="UniProtKB-UniPathway"/>
</dbReference>
<evidence type="ECO:0000259" key="7">
    <source>
        <dbReference type="Pfam" id="PF16363"/>
    </source>
</evidence>
<reference evidence="8" key="2">
    <citation type="submission" date="2015-02" db="UniProtKB">
        <authorList>
            <consortium name="EnsemblMetazoa"/>
        </authorList>
    </citation>
    <scope>IDENTIFICATION</scope>
</reference>
<comment type="cofactor">
    <cofactor evidence="1">
        <name>NADP(+)</name>
        <dbReference type="ChEBI" id="CHEBI:58349"/>
    </cofactor>
</comment>
<dbReference type="EMBL" id="JH431429">
    <property type="status" value="NOT_ANNOTATED_CDS"/>
    <property type="molecule type" value="Genomic_DNA"/>
</dbReference>
<dbReference type="eggNOG" id="KOG1372">
    <property type="taxonomic scope" value="Eukaryota"/>
</dbReference>
<keyword evidence="5" id="KW-0456">Lyase</keyword>
<comment type="pathway">
    <text evidence="2">Nucleotide-sugar biosynthesis; GDP-L-fucose biosynthesis via de novo pathway; GDP-L-fucose from GDP-alpha-D-mannose: step 1/2.</text>
</comment>
<organism evidence="8 9">
    <name type="scientific">Strigamia maritima</name>
    <name type="common">European centipede</name>
    <name type="synonym">Geophilus maritimus</name>
    <dbReference type="NCBI Taxonomy" id="126957"/>
    <lineage>
        <taxon>Eukaryota</taxon>
        <taxon>Metazoa</taxon>
        <taxon>Ecdysozoa</taxon>
        <taxon>Arthropoda</taxon>
        <taxon>Myriapoda</taxon>
        <taxon>Chilopoda</taxon>
        <taxon>Pleurostigmophora</taxon>
        <taxon>Geophilomorpha</taxon>
        <taxon>Linotaeniidae</taxon>
        <taxon>Strigamia</taxon>
    </lineage>
</organism>
<dbReference type="GO" id="GO:0008446">
    <property type="term" value="F:GDP-mannose 4,6-dehydratase activity"/>
    <property type="evidence" value="ECO:0007669"/>
    <property type="project" value="UniProtKB-EC"/>
</dbReference>
<dbReference type="AlphaFoldDB" id="T1ISA0"/>
<dbReference type="InterPro" id="IPR006368">
    <property type="entry name" value="GDP_Man_deHydtase"/>
</dbReference>
<comment type="similarity">
    <text evidence="3">Belongs to the NAD(P)-dependent epimerase/dehydratase family. GDP-mannose 4,6-dehydratase subfamily.</text>
</comment>
<dbReference type="Gene3D" id="3.40.50.720">
    <property type="entry name" value="NAD(P)-binding Rossmann-like Domain"/>
    <property type="match status" value="1"/>
</dbReference>
<evidence type="ECO:0000256" key="4">
    <source>
        <dbReference type="ARBA" id="ARBA00011989"/>
    </source>
</evidence>
<dbReference type="FunFam" id="3.40.50.720:FF:000924">
    <property type="entry name" value="GDP-mannose 4,6 dehydratase"/>
    <property type="match status" value="1"/>
</dbReference>
<dbReference type="Gene3D" id="3.90.25.10">
    <property type="entry name" value="UDP-galactose 4-epimerase, domain 1"/>
    <property type="match status" value="1"/>
</dbReference>
<accession>T1ISA0</accession>
<dbReference type="PANTHER" id="PTHR43715">
    <property type="entry name" value="GDP-MANNOSE 4,6-DEHYDRATASE"/>
    <property type="match status" value="1"/>
</dbReference>
<name>T1ISA0_STRMM</name>
<proteinExistence type="inferred from homology"/>
<dbReference type="Proteomes" id="UP000014500">
    <property type="component" value="Unassembled WGS sequence"/>
</dbReference>
<dbReference type="InterPro" id="IPR016040">
    <property type="entry name" value="NAD(P)-bd_dom"/>
</dbReference>
<dbReference type="SUPFAM" id="SSF51735">
    <property type="entry name" value="NAD(P)-binding Rossmann-fold domains"/>
    <property type="match status" value="1"/>
</dbReference>
<evidence type="ECO:0000256" key="3">
    <source>
        <dbReference type="ARBA" id="ARBA00009263"/>
    </source>
</evidence>
<dbReference type="HOGENOM" id="CLU_007383_14_0_1"/>